<protein>
    <submittedName>
        <fullName evidence="2">Alpha1 protein</fullName>
    </submittedName>
</protein>
<accession>A0A096ZGT4</accession>
<dbReference type="Proteomes" id="UP000154472">
    <property type="component" value="Segment"/>
</dbReference>
<evidence type="ECO:0000256" key="1">
    <source>
        <dbReference type="SAM" id="Phobius"/>
    </source>
</evidence>
<feature type="transmembrane region" description="Helical" evidence="1">
    <location>
        <begin position="40"/>
        <end position="59"/>
    </location>
</feature>
<sequence length="90" mass="10576">MSRINWPSLDGIKTVLKEFPEKINTEIKEFSHNLVSKIRYIWVWLVLIVLLLLLIKLLPKTINCIIGCKRCYNNFSSGNKRLKEEKEETA</sequence>
<evidence type="ECO:0000313" key="3">
    <source>
        <dbReference type="Proteomes" id="UP000154472"/>
    </source>
</evidence>
<dbReference type="OrthoDB" id="33390at10239"/>
<keyword evidence="1" id="KW-0812">Transmembrane</keyword>
<dbReference type="EMBL" id="KM085029">
    <property type="protein sequence ID" value="AIR95563.1"/>
    <property type="molecule type" value="Viral_cRNA"/>
</dbReference>
<evidence type="ECO:0000313" key="2">
    <source>
        <dbReference type="EMBL" id="AIR95563.1"/>
    </source>
</evidence>
<keyword evidence="1" id="KW-1133">Transmembrane helix</keyword>
<dbReference type="RefSeq" id="YP_009177198.1">
    <property type="nucleotide sequence ID" value="NC_028239.1"/>
</dbReference>
<organism evidence="2 3">
    <name type="scientific">Koolpinyah virus</name>
    <dbReference type="NCBI Taxonomy" id="1550518"/>
    <lineage>
        <taxon>Viruses</taxon>
        <taxon>Riboviria</taxon>
        <taxon>Orthornavirae</taxon>
        <taxon>Negarnaviricota</taxon>
        <taxon>Haploviricotina</taxon>
        <taxon>Monjiviricetes</taxon>
        <taxon>Mononegavirales</taxon>
        <taxon>Rhabdoviridae</taxon>
        <taxon>Alpharhabdovirinae</taxon>
        <taxon>Ephemerovirus</taxon>
        <taxon>Ephemerovirus koolpinyah</taxon>
    </lineage>
</organism>
<keyword evidence="3" id="KW-1185">Reference proteome</keyword>
<keyword evidence="1" id="KW-0472">Membrane</keyword>
<gene>
    <name evidence="2" type="primary">alpha</name>
</gene>
<reference evidence="2 3" key="1">
    <citation type="journal article" date="2015" name="PLoS Pathog.">
        <title>Evolution of genome size and complexity in the rhabdoviridae.</title>
        <authorList>
            <person name="Walker P.J."/>
            <person name="Firth C."/>
            <person name="Widen S.G."/>
            <person name="Blasdell K.R."/>
            <person name="Guzman H."/>
            <person name="Wood T.G."/>
            <person name="Paradkar P.N."/>
            <person name="Holmes E.C."/>
            <person name="Tesh R.B."/>
            <person name="Vasilakis N."/>
        </authorList>
    </citation>
    <scope>NUCLEOTIDE SEQUENCE [LARGE SCALE GENOMIC DNA]</scope>
    <source>
        <strain evidence="2">DPP819</strain>
    </source>
</reference>
<name>A0A096ZGT4_9RHAB</name>
<proteinExistence type="predicted"/>
<dbReference type="GeneID" id="26122868"/>